<evidence type="ECO:0000313" key="1">
    <source>
        <dbReference type="EMBL" id="SMD09764.1"/>
    </source>
</evidence>
<proteinExistence type="predicted"/>
<dbReference type="InterPro" id="IPR023606">
    <property type="entry name" value="CoA-Trfase_III_dom_1_sf"/>
</dbReference>
<dbReference type="Pfam" id="PF02515">
    <property type="entry name" value="CoA_transf_3"/>
    <property type="match status" value="1"/>
</dbReference>
<dbReference type="EMBL" id="FWXY01000033">
    <property type="protein sequence ID" value="SMD09764.1"/>
    <property type="molecule type" value="Genomic_DNA"/>
</dbReference>
<reference evidence="1 2" key="1">
    <citation type="submission" date="2017-04" db="EMBL/GenBank/DDBJ databases">
        <authorList>
            <person name="Afonso C.L."/>
            <person name="Miller P.J."/>
            <person name="Scott M.A."/>
            <person name="Spackman E."/>
            <person name="Goraichik I."/>
            <person name="Dimitrov K.M."/>
            <person name="Suarez D.L."/>
            <person name="Swayne D.E."/>
        </authorList>
    </citation>
    <scope>NUCLEOTIDE SEQUENCE [LARGE SCALE GENOMIC DNA]</scope>
    <source>
        <strain evidence="1 2">DSM 3385</strain>
    </source>
</reference>
<keyword evidence="2" id="KW-1185">Reference proteome</keyword>
<organism evidence="1 2">
    <name type="scientific">Desulfocicer vacuolatum DSM 3385</name>
    <dbReference type="NCBI Taxonomy" id="1121400"/>
    <lineage>
        <taxon>Bacteria</taxon>
        <taxon>Pseudomonadati</taxon>
        <taxon>Thermodesulfobacteriota</taxon>
        <taxon>Desulfobacteria</taxon>
        <taxon>Desulfobacterales</taxon>
        <taxon>Desulfobacteraceae</taxon>
        <taxon>Desulfocicer</taxon>
    </lineage>
</organism>
<dbReference type="RefSeq" id="WP_084071595.1">
    <property type="nucleotide sequence ID" value="NZ_FWXY01000033.1"/>
</dbReference>
<gene>
    <name evidence="1" type="ORF">SAMN02746065_13313</name>
</gene>
<protein>
    <submittedName>
        <fullName evidence="1">Crotonobetainyl-CoA:carnitine CoA-transferase CaiB</fullName>
    </submittedName>
</protein>
<dbReference type="InterPro" id="IPR044855">
    <property type="entry name" value="CoA-Trfase_III_dom3_sf"/>
</dbReference>
<dbReference type="SUPFAM" id="SSF89796">
    <property type="entry name" value="CoA-transferase family III (CaiB/BaiF)"/>
    <property type="match status" value="1"/>
</dbReference>
<sequence length="375" mass="41773">MQDALKGIKVLDLTMNLPGPFMTWIMAEMGAEVLKVENPEIGDFARTFNDPEQELYFPVFDTVNRRKKSITLDLKQQADQDIFLGLIEDYTIVVEGFRPGVLKKLGIDYETVVQQYPEVIYVSISGYGQDGSYAHKGGHDLNYQALAGCFDTGSMAGITPSVPAVTMADIGGGSLFALSGLLSAIIARTNTGKGRHIDMSIFDGIFLFNIFPFCQMKKNSVQNRDEPHIFSGNHPFYNIYETLDNRHMSLGALEEKFWQTFCRTIGREDLFSMRFGGKKAIQEVAAVFKSRTQADWIELFRNKDACCEPVLSIKEVMNSGLCTERDLVRMDETGIAVLNNPVKTVGEPPGEIHKAPALGRHNPEILGNLSMTKHP</sequence>
<dbReference type="Proteomes" id="UP000192418">
    <property type="component" value="Unassembled WGS sequence"/>
</dbReference>
<evidence type="ECO:0000313" key="2">
    <source>
        <dbReference type="Proteomes" id="UP000192418"/>
    </source>
</evidence>
<dbReference type="PANTHER" id="PTHR48228:SF5">
    <property type="entry name" value="ALPHA-METHYLACYL-COA RACEMASE"/>
    <property type="match status" value="1"/>
</dbReference>
<dbReference type="GO" id="GO:0016740">
    <property type="term" value="F:transferase activity"/>
    <property type="evidence" value="ECO:0007669"/>
    <property type="project" value="UniProtKB-KW"/>
</dbReference>
<dbReference type="STRING" id="1121400.SAMN02746065_13313"/>
<dbReference type="InterPro" id="IPR003673">
    <property type="entry name" value="CoA-Trfase_fam_III"/>
</dbReference>
<accession>A0A1W2EJB3</accession>
<keyword evidence="1" id="KW-0808">Transferase</keyword>
<dbReference type="InterPro" id="IPR050509">
    <property type="entry name" value="CoA-transferase_III"/>
</dbReference>
<dbReference type="OrthoDB" id="9781472at2"/>
<dbReference type="Gene3D" id="3.40.50.10540">
    <property type="entry name" value="Crotonobetainyl-coa:carnitine coa-transferase, domain 1"/>
    <property type="match status" value="1"/>
</dbReference>
<name>A0A1W2EJB3_9BACT</name>
<dbReference type="AlphaFoldDB" id="A0A1W2EJB3"/>
<dbReference type="PANTHER" id="PTHR48228">
    <property type="entry name" value="SUCCINYL-COA--D-CITRAMALATE COA-TRANSFERASE"/>
    <property type="match status" value="1"/>
</dbReference>
<dbReference type="Gene3D" id="3.30.1540.10">
    <property type="entry name" value="formyl-coa transferase, domain 3"/>
    <property type="match status" value="1"/>
</dbReference>